<evidence type="ECO:0000256" key="3">
    <source>
        <dbReference type="ARBA" id="ARBA00023015"/>
    </source>
</evidence>
<dbReference type="Gene3D" id="3.40.50.300">
    <property type="entry name" value="P-loop containing nucleotide triphosphate hydrolases"/>
    <property type="match status" value="1"/>
</dbReference>
<dbReference type="PROSITE" id="PS00676">
    <property type="entry name" value="SIGMA54_INTERACT_2"/>
    <property type="match status" value="1"/>
</dbReference>
<protein>
    <submittedName>
        <fullName evidence="8">Formate hydrogenlyase transcriptional activator</fullName>
    </submittedName>
</protein>
<dbReference type="Pfam" id="PF25601">
    <property type="entry name" value="AAA_lid_14"/>
    <property type="match status" value="1"/>
</dbReference>
<geneLocation type="plasmid" evidence="9">
    <name>pelp_1</name>
</geneLocation>
<keyword evidence="6" id="KW-0804">Transcription</keyword>
<dbReference type="OrthoDB" id="9771372at2"/>
<evidence type="ECO:0000259" key="7">
    <source>
        <dbReference type="PROSITE" id="PS50045"/>
    </source>
</evidence>
<dbReference type="CDD" id="cd00009">
    <property type="entry name" value="AAA"/>
    <property type="match status" value="1"/>
</dbReference>
<dbReference type="AlphaFoldDB" id="A0A518HE85"/>
<dbReference type="KEGG" id="tpla:ElP_71150"/>
<evidence type="ECO:0000256" key="6">
    <source>
        <dbReference type="ARBA" id="ARBA00023163"/>
    </source>
</evidence>
<evidence type="ECO:0000256" key="5">
    <source>
        <dbReference type="ARBA" id="ARBA00023159"/>
    </source>
</evidence>
<keyword evidence="3" id="KW-0805">Transcription regulation</keyword>
<dbReference type="PROSITE" id="PS00688">
    <property type="entry name" value="SIGMA54_INTERACT_3"/>
    <property type="match status" value="1"/>
</dbReference>
<dbReference type="Pfam" id="PF00158">
    <property type="entry name" value="Sigma54_activat"/>
    <property type="match status" value="1"/>
</dbReference>
<dbReference type="SMART" id="SM00382">
    <property type="entry name" value="AAA"/>
    <property type="match status" value="1"/>
</dbReference>
<feature type="domain" description="Sigma-54 factor interaction" evidence="7">
    <location>
        <begin position="207"/>
        <end position="436"/>
    </location>
</feature>
<dbReference type="InterPro" id="IPR027417">
    <property type="entry name" value="P-loop_NTPase"/>
</dbReference>
<dbReference type="GO" id="GO:0016829">
    <property type="term" value="F:lyase activity"/>
    <property type="evidence" value="ECO:0007669"/>
    <property type="project" value="UniProtKB-KW"/>
</dbReference>
<keyword evidence="8" id="KW-0614">Plasmid</keyword>
<dbReference type="InterPro" id="IPR058031">
    <property type="entry name" value="AAA_lid_NorR"/>
</dbReference>
<dbReference type="SUPFAM" id="SSF55781">
    <property type="entry name" value="GAF domain-like"/>
    <property type="match status" value="1"/>
</dbReference>
<proteinExistence type="predicted"/>
<reference evidence="8 9" key="1">
    <citation type="submission" date="2019-02" db="EMBL/GenBank/DDBJ databases">
        <title>Deep-cultivation of Planctomycetes and their phenomic and genomic characterization uncovers novel biology.</title>
        <authorList>
            <person name="Wiegand S."/>
            <person name="Jogler M."/>
            <person name="Boedeker C."/>
            <person name="Pinto D."/>
            <person name="Vollmers J."/>
            <person name="Rivas-Marin E."/>
            <person name="Kohn T."/>
            <person name="Peeters S.H."/>
            <person name="Heuer A."/>
            <person name="Rast P."/>
            <person name="Oberbeckmann S."/>
            <person name="Bunk B."/>
            <person name="Jeske O."/>
            <person name="Meyerdierks A."/>
            <person name="Storesund J.E."/>
            <person name="Kallscheuer N."/>
            <person name="Luecker S."/>
            <person name="Lage O.M."/>
            <person name="Pohl T."/>
            <person name="Merkel B.J."/>
            <person name="Hornburger P."/>
            <person name="Mueller R.-W."/>
            <person name="Bruemmer F."/>
            <person name="Labrenz M."/>
            <person name="Spormann A.M."/>
            <person name="Op den Camp H."/>
            <person name="Overmann J."/>
            <person name="Amann R."/>
            <person name="Jetten M.S.M."/>
            <person name="Mascher T."/>
            <person name="Medema M.H."/>
            <person name="Devos D.P."/>
            <person name="Kaster A.-K."/>
            <person name="Ovreas L."/>
            <person name="Rohde M."/>
            <person name="Galperin M.Y."/>
            <person name="Jogler C."/>
        </authorList>
    </citation>
    <scope>NUCLEOTIDE SEQUENCE [LARGE SCALE GENOMIC DNA]</scope>
    <source>
        <strain evidence="8 9">ElP</strain>
        <plasmid evidence="9">pelp_1</plasmid>
    </source>
</reference>
<dbReference type="Gene3D" id="1.10.10.60">
    <property type="entry name" value="Homeodomain-like"/>
    <property type="match status" value="1"/>
</dbReference>
<dbReference type="GO" id="GO:0003677">
    <property type="term" value="F:DNA binding"/>
    <property type="evidence" value="ECO:0007669"/>
    <property type="project" value="UniProtKB-KW"/>
</dbReference>
<evidence type="ECO:0000313" key="8">
    <source>
        <dbReference type="EMBL" id="QDV39151.1"/>
    </source>
</evidence>
<dbReference type="GO" id="GO:0005524">
    <property type="term" value="F:ATP binding"/>
    <property type="evidence" value="ECO:0007669"/>
    <property type="project" value="UniProtKB-KW"/>
</dbReference>
<dbReference type="SUPFAM" id="SSF52540">
    <property type="entry name" value="P-loop containing nucleoside triphosphate hydrolases"/>
    <property type="match status" value="1"/>
</dbReference>
<dbReference type="InterPro" id="IPR003593">
    <property type="entry name" value="AAA+_ATPase"/>
</dbReference>
<evidence type="ECO:0000256" key="2">
    <source>
        <dbReference type="ARBA" id="ARBA00022840"/>
    </source>
</evidence>
<keyword evidence="4" id="KW-0238">DNA-binding</keyword>
<dbReference type="InterPro" id="IPR025662">
    <property type="entry name" value="Sigma_54_int_dom_ATP-bd_1"/>
</dbReference>
<accession>A0A518HE85</accession>
<dbReference type="FunFam" id="3.40.50.300:FF:000006">
    <property type="entry name" value="DNA-binding transcriptional regulator NtrC"/>
    <property type="match status" value="1"/>
</dbReference>
<dbReference type="PROSITE" id="PS50045">
    <property type="entry name" value="SIGMA54_INTERACT_4"/>
    <property type="match status" value="1"/>
</dbReference>
<dbReference type="PANTHER" id="PTHR32071:SF117">
    <property type="entry name" value="PTS-DEPENDENT DIHYDROXYACETONE KINASE OPERON REGULATORY PROTEIN-RELATED"/>
    <property type="match status" value="1"/>
</dbReference>
<keyword evidence="9" id="KW-1185">Reference proteome</keyword>
<evidence type="ECO:0000256" key="1">
    <source>
        <dbReference type="ARBA" id="ARBA00022741"/>
    </source>
</evidence>
<name>A0A518HE85_9BACT</name>
<dbReference type="PROSITE" id="PS00675">
    <property type="entry name" value="SIGMA54_INTERACT_1"/>
    <property type="match status" value="1"/>
</dbReference>
<dbReference type="Gene3D" id="3.30.450.40">
    <property type="match status" value="1"/>
</dbReference>
<sequence length="537" mass="58298">MDNPSYPTGTRPVERHATLLLEIWREVCRHLQIPESVELIAPLLARRLPADLALVRRIDAAGGVVETVALGHCRPGPAPSRARSELTPEAMQRLIAWCHRRQVLRLADRSATAEPPGILPEGTDGEVLAGPLLAADGPAGVLLLTARPPRQFRDEHAELLAALLDPFAVALDNDRRLRELTSLREAVEAENRSLLTKLGRLDISDSIVGAETGLREVMEQVARVAPSDAPVLVLGETGSGKEVVARAVHTRSRRARGPFLRINCGAIPPELVDSELFGHEKGSFTGAVAERKGWFERADTGTLFLDEVGELPPAAQVRLLRVLQDGQLERVGGERPVSVDVRIVAATHRDLEAMVGDGRFRQDLWYRIAVFPIRLPPLRERPADVPALAAHFALRSSRRLGMPPLAPTAEDVGLLVTYPWPGNVRELAAVIERAAILGDGERLEVALALGTPRPPAAAPGPMALPLSRPGGEEDGFVPLEAAMARHIEAALVRARGRVEGRRGAAALLGINPHTLRSRMRKLGVDWKRLRREVGAAE</sequence>
<keyword evidence="8" id="KW-0456">Lyase</keyword>
<dbReference type="EMBL" id="CP036427">
    <property type="protein sequence ID" value="QDV39151.1"/>
    <property type="molecule type" value="Genomic_DNA"/>
</dbReference>
<dbReference type="InterPro" id="IPR025944">
    <property type="entry name" value="Sigma_54_int_dom_CS"/>
</dbReference>
<dbReference type="InterPro" id="IPR025943">
    <property type="entry name" value="Sigma_54_int_dom_ATP-bd_2"/>
</dbReference>
<keyword evidence="1" id="KW-0547">Nucleotide-binding</keyword>
<evidence type="ECO:0000313" key="9">
    <source>
        <dbReference type="Proteomes" id="UP000317835"/>
    </source>
</evidence>
<dbReference type="Gene3D" id="1.10.8.60">
    <property type="match status" value="1"/>
</dbReference>
<dbReference type="InterPro" id="IPR002078">
    <property type="entry name" value="Sigma_54_int"/>
</dbReference>
<organism evidence="8 9">
    <name type="scientific">Tautonia plasticadhaerens</name>
    <dbReference type="NCBI Taxonomy" id="2527974"/>
    <lineage>
        <taxon>Bacteria</taxon>
        <taxon>Pseudomonadati</taxon>
        <taxon>Planctomycetota</taxon>
        <taxon>Planctomycetia</taxon>
        <taxon>Isosphaerales</taxon>
        <taxon>Isosphaeraceae</taxon>
        <taxon>Tautonia</taxon>
    </lineage>
</organism>
<dbReference type="GO" id="GO:0006355">
    <property type="term" value="P:regulation of DNA-templated transcription"/>
    <property type="evidence" value="ECO:0007669"/>
    <property type="project" value="InterPro"/>
</dbReference>
<dbReference type="Proteomes" id="UP000317835">
    <property type="component" value="Plasmid pElP_1"/>
</dbReference>
<dbReference type="PANTHER" id="PTHR32071">
    <property type="entry name" value="TRANSCRIPTIONAL REGULATORY PROTEIN"/>
    <property type="match status" value="1"/>
</dbReference>
<keyword evidence="2" id="KW-0067">ATP-binding</keyword>
<keyword evidence="5" id="KW-0010">Activator</keyword>
<evidence type="ECO:0000256" key="4">
    <source>
        <dbReference type="ARBA" id="ARBA00023125"/>
    </source>
</evidence>
<gene>
    <name evidence="8" type="primary">fhlA</name>
    <name evidence="8" type="ORF">ElP_71150</name>
</gene>
<dbReference type="InterPro" id="IPR029016">
    <property type="entry name" value="GAF-like_dom_sf"/>
</dbReference>